<dbReference type="PaxDb" id="2850-Phatrdraft1583"/>
<dbReference type="SUPFAM" id="SSF56059">
    <property type="entry name" value="Glutathione synthetase ATP-binding domain-like"/>
    <property type="match status" value="1"/>
</dbReference>
<evidence type="ECO:0000313" key="4">
    <source>
        <dbReference type="EMBL" id="EEC42822.1"/>
    </source>
</evidence>
<dbReference type="InterPro" id="IPR003806">
    <property type="entry name" value="ATP-grasp_PylC-type"/>
</dbReference>
<evidence type="ECO:0000259" key="3">
    <source>
        <dbReference type="PROSITE" id="PS50975"/>
    </source>
</evidence>
<dbReference type="OrthoDB" id="38164at2759"/>
<dbReference type="PANTHER" id="PTHR37018">
    <property type="entry name" value="CULTURE SPECIFIC PROTEIN, PUTATIVE (AFU_ORTHOLOGUE AFUA_2G00130)-RELATED"/>
    <property type="match status" value="1"/>
</dbReference>
<dbReference type="EMBL" id="DS999263">
    <property type="protein sequence ID" value="EEC42822.1"/>
    <property type="molecule type" value="Genomic_DNA"/>
</dbReference>
<keyword evidence="5" id="KW-1185">Reference proteome</keyword>
<keyword evidence="1" id="KW-0067">ATP-binding</keyword>
<evidence type="ECO:0000256" key="2">
    <source>
        <dbReference type="SAM" id="MobiDB-lite"/>
    </source>
</evidence>
<keyword evidence="1" id="KW-0547">Nucleotide-binding</keyword>
<protein>
    <recommendedName>
        <fullName evidence="3">ATP-grasp domain-containing protein</fullName>
    </recommendedName>
</protein>
<dbReference type="Pfam" id="PF02655">
    <property type="entry name" value="ATP-grasp_3"/>
    <property type="match status" value="1"/>
</dbReference>
<reference evidence="5" key="2">
    <citation type="submission" date="2008-08" db="EMBL/GenBank/DDBJ databases">
        <authorList>
            <consortium name="Diatom Consortium"/>
            <person name="Grigoriev I."/>
            <person name="Grimwood J."/>
            <person name="Kuo A."/>
            <person name="Otillar R.P."/>
            <person name="Salamov A."/>
            <person name="Detter J.C."/>
            <person name="Lindquist E."/>
            <person name="Shapiro H."/>
            <person name="Lucas S."/>
            <person name="Glavina del Rio T."/>
            <person name="Pitluck S."/>
            <person name="Rokhsar D."/>
            <person name="Bowler C."/>
        </authorList>
    </citation>
    <scope>GENOME REANNOTATION</scope>
    <source>
        <strain evidence="5">CCAP 1055/1</strain>
    </source>
</reference>
<name>B7S3Q0_PHATC</name>
<dbReference type="GO" id="GO:0046872">
    <property type="term" value="F:metal ion binding"/>
    <property type="evidence" value="ECO:0007669"/>
    <property type="project" value="InterPro"/>
</dbReference>
<dbReference type="AlphaFoldDB" id="B7S3Q0"/>
<evidence type="ECO:0000256" key="1">
    <source>
        <dbReference type="PROSITE-ProRule" id="PRU00409"/>
    </source>
</evidence>
<dbReference type="PROSITE" id="PS50975">
    <property type="entry name" value="ATP_GRASP"/>
    <property type="match status" value="1"/>
</dbReference>
<dbReference type="InterPro" id="IPR053269">
    <property type="entry name" value="Asp-Met_ligase"/>
</dbReference>
<organism evidence="4 5">
    <name type="scientific">Phaeodactylum tricornutum (strain CCAP 1055/1)</name>
    <dbReference type="NCBI Taxonomy" id="556484"/>
    <lineage>
        <taxon>Eukaryota</taxon>
        <taxon>Sar</taxon>
        <taxon>Stramenopiles</taxon>
        <taxon>Ochrophyta</taxon>
        <taxon>Bacillariophyta</taxon>
        <taxon>Bacillariophyceae</taxon>
        <taxon>Bacillariophycidae</taxon>
        <taxon>Naviculales</taxon>
        <taxon>Phaeodactylaceae</taxon>
        <taxon>Phaeodactylum</taxon>
    </lineage>
</organism>
<dbReference type="Proteomes" id="UP000000759">
    <property type="component" value="Unassembled WGS sequence"/>
</dbReference>
<dbReference type="InParanoid" id="B7S3Q0"/>
<dbReference type="GO" id="GO:0005524">
    <property type="term" value="F:ATP binding"/>
    <property type="evidence" value="ECO:0007669"/>
    <property type="project" value="UniProtKB-UniRule"/>
</dbReference>
<dbReference type="Gene3D" id="3.30.470.20">
    <property type="entry name" value="ATP-grasp fold, B domain"/>
    <property type="match status" value="1"/>
</dbReference>
<dbReference type="eggNOG" id="ENOG502SATC">
    <property type="taxonomic scope" value="Eukaryota"/>
</dbReference>
<reference evidence="4 5" key="1">
    <citation type="journal article" date="2008" name="Nature">
        <title>The Phaeodactylum genome reveals the evolutionary history of diatom genomes.</title>
        <authorList>
            <person name="Bowler C."/>
            <person name="Allen A.E."/>
            <person name="Badger J.H."/>
            <person name="Grimwood J."/>
            <person name="Jabbari K."/>
            <person name="Kuo A."/>
            <person name="Maheswari U."/>
            <person name="Martens C."/>
            <person name="Maumus F."/>
            <person name="Otillar R.P."/>
            <person name="Rayko E."/>
            <person name="Salamov A."/>
            <person name="Vandepoele K."/>
            <person name="Beszteri B."/>
            <person name="Gruber A."/>
            <person name="Heijde M."/>
            <person name="Katinka M."/>
            <person name="Mock T."/>
            <person name="Valentin K."/>
            <person name="Verret F."/>
            <person name="Berges J.A."/>
            <person name="Brownlee C."/>
            <person name="Cadoret J.P."/>
            <person name="Chiovitti A."/>
            <person name="Choi C.J."/>
            <person name="Coesel S."/>
            <person name="De Martino A."/>
            <person name="Detter J.C."/>
            <person name="Durkin C."/>
            <person name="Falciatore A."/>
            <person name="Fournet J."/>
            <person name="Haruta M."/>
            <person name="Huysman M.J."/>
            <person name="Jenkins B.D."/>
            <person name="Jiroutova K."/>
            <person name="Jorgensen R.E."/>
            <person name="Joubert Y."/>
            <person name="Kaplan A."/>
            <person name="Kroger N."/>
            <person name="Kroth P.G."/>
            <person name="La Roche J."/>
            <person name="Lindquist E."/>
            <person name="Lommer M."/>
            <person name="Martin-Jezequel V."/>
            <person name="Lopez P.J."/>
            <person name="Lucas S."/>
            <person name="Mangogna M."/>
            <person name="McGinnis K."/>
            <person name="Medlin L.K."/>
            <person name="Montsant A."/>
            <person name="Oudot-Le Secq M.P."/>
            <person name="Napoli C."/>
            <person name="Obornik M."/>
            <person name="Parker M.S."/>
            <person name="Petit J.L."/>
            <person name="Porcel B.M."/>
            <person name="Poulsen N."/>
            <person name="Robison M."/>
            <person name="Rychlewski L."/>
            <person name="Rynearson T.A."/>
            <person name="Schmutz J."/>
            <person name="Shapiro H."/>
            <person name="Siaut M."/>
            <person name="Stanley M."/>
            <person name="Sussman M.R."/>
            <person name="Taylor A.R."/>
            <person name="Vardi A."/>
            <person name="von Dassow P."/>
            <person name="Vyverman W."/>
            <person name="Willis A."/>
            <person name="Wyrwicz L.S."/>
            <person name="Rokhsar D.S."/>
            <person name="Weissenbach J."/>
            <person name="Armbrust E.V."/>
            <person name="Green B.R."/>
            <person name="Van de Peer Y."/>
            <person name="Grigoriev I.V."/>
        </authorList>
    </citation>
    <scope>NUCLEOTIDE SEQUENCE [LARGE SCALE GENOMIC DNA]</scope>
    <source>
        <strain evidence="4 5">CCAP 1055/1</strain>
    </source>
</reference>
<dbReference type="InterPro" id="IPR011761">
    <property type="entry name" value="ATP-grasp"/>
</dbReference>
<dbReference type="KEGG" id="pti:PHATRDRAFT_bd1583"/>
<dbReference type="GeneID" id="7204911"/>
<feature type="domain" description="ATP-grasp" evidence="3">
    <location>
        <begin position="249"/>
        <end position="438"/>
    </location>
</feature>
<accession>B7S3Q0</accession>
<proteinExistence type="predicted"/>
<dbReference type="PANTHER" id="PTHR37018:SF1">
    <property type="entry name" value="CULTURE SPECIFIC PROTEIN, PUTATIVE (AFU_ORTHOLOGUE AFUA_2G00130)-RELATED"/>
    <property type="match status" value="1"/>
</dbReference>
<feature type="region of interest" description="Disordered" evidence="2">
    <location>
        <begin position="1"/>
        <end position="38"/>
    </location>
</feature>
<gene>
    <name evidence="4" type="ORF">PHATRDRAFT_bd1583</name>
</gene>
<dbReference type="HOGENOM" id="CLU_529450_0_0_1"/>
<sequence length="515" mass="57190">MGNNTSTRREQNTSTLLVSSSELREWPTAPKGLPMDASRSATNTVAAADESQQVRIEKPHPSKVVFVTTSKTFGGTSSTNLSSLEDLTRSDDTASLVSSISESENYAPCFRVKAWDRKTRYSDLIADGLRYKNRDTSNVILLFESPSTSTTDSSFYNGQVYKFHDYPPAPSISKGILGPCRYSMMNGSTFPSFLRNGEPPAGLMEHWTRYVPDFTAPSFVSSIPNEAHVYAYLPVETITNHVNDPHVHYHMVGKDAIHLMTDKTTKLLANTSQQRPCIAKTTHSMGSKGIFVIRNDQDEAEFHAFLAESGNPTFVVTEFVEIARNVACHFFMHPNGEIVWLGSNENIRNDDGTFSSDSYLLQEDQDYLREIQLPYVKDVATYCQSLGFWGFCGVDVLFDKHGQGYLVDVNPRVTGSCPSLMVASLLRDKYGYEVGLFRRSGKISFYGTAVELFAQVEEFNTANEGHAQIVLFAVLETEPGLTKINMGVYGNNADECLATLDHFGKPKPEPIDVVV</sequence>
<feature type="compositionally biased region" description="Polar residues" evidence="2">
    <location>
        <begin position="1"/>
        <end position="21"/>
    </location>
</feature>
<dbReference type="RefSeq" id="XP_002176194.1">
    <property type="nucleotide sequence ID" value="XM_002176158.1"/>
</dbReference>
<evidence type="ECO:0000313" key="5">
    <source>
        <dbReference type="Proteomes" id="UP000000759"/>
    </source>
</evidence>